<keyword evidence="8" id="KW-0456">Lyase</keyword>
<dbReference type="Pfam" id="PF02586">
    <property type="entry name" value="SRAP"/>
    <property type="match status" value="1"/>
</dbReference>
<evidence type="ECO:0000256" key="7">
    <source>
        <dbReference type="ARBA" id="ARBA00023125"/>
    </source>
</evidence>
<accession>A0A2A2K1P4</accession>
<keyword evidence="14" id="KW-1185">Reference proteome</keyword>
<name>A0A2A2K1P4_9BILA</name>
<dbReference type="PANTHER" id="PTHR13604">
    <property type="entry name" value="DC12-RELATED"/>
    <property type="match status" value="1"/>
</dbReference>
<organism evidence="13 14">
    <name type="scientific">Diploscapter pachys</name>
    <dbReference type="NCBI Taxonomy" id="2018661"/>
    <lineage>
        <taxon>Eukaryota</taxon>
        <taxon>Metazoa</taxon>
        <taxon>Ecdysozoa</taxon>
        <taxon>Nematoda</taxon>
        <taxon>Chromadorea</taxon>
        <taxon>Rhabditida</taxon>
        <taxon>Rhabditina</taxon>
        <taxon>Rhabditomorpha</taxon>
        <taxon>Rhabditoidea</taxon>
        <taxon>Rhabditidae</taxon>
        <taxon>Diploscapter</taxon>
    </lineage>
</organism>
<evidence type="ECO:0000256" key="4">
    <source>
        <dbReference type="ARBA" id="ARBA00022763"/>
    </source>
</evidence>
<dbReference type="GO" id="GO:0106300">
    <property type="term" value="P:protein-DNA covalent cross-linking repair"/>
    <property type="evidence" value="ECO:0007669"/>
    <property type="project" value="InterPro"/>
</dbReference>
<evidence type="ECO:0000313" key="13">
    <source>
        <dbReference type="EMBL" id="PAV67841.1"/>
    </source>
</evidence>
<dbReference type="Gene3D" id="3.90.1680.10">
    <property type="entry name" value="SOS response associated peptidase-like"/>
    <property type="match status" value="1"/>
</dbReference>
<evidence type="ECO:0000256" key="1">
    <source>
        <dbReference type="ARBA" id="ARBA00008136"/>
    </source>
</evidence>
<sequence length="366" mass="39894">MRACGVEPPFAPDEVFPPAREIFPTGKKTARHGPVVRRSPGGNRPLEMVLMEWGFPTRIPSKRDPEVKLDKYVTNARNLSSNMWKPSLNTPDRRCIVPFTHFAEPHPEGGKGDDNLPKQMWFSLPDQPIGFFAGLWRPTERGEAFAFGTTEPNEVVRPWHPKAMPVILRPCDLLTWLDGSADEALALVKPYAGPMHHQRPGEAESGFAGDPDVVEHVRGSCEAGGVHPRSTGARQDGEGPRSLSCWSSKKAVAKRPDPLWVDRTRPRAGPRIAPPRAGWSTPAGCLLGSAGPPVPPSSTDQSAAPVAVRALGARHRTVPRAASLRHAVHAARKETAGFRKHVSARQIPSVDRHPHGPRPAKGSAER</sequence>
<dbReference type="GO" id="GO:0016829">
    <property type="term" value="F:lyase activity"/>
    <property type="evidence" value="ECO:0007669"/>
    <property type="project" value="UniProtKB-KW"/>
</dbReference>
<proteinExistence type="inferred from homology"/>
<keyword evidence="3" id="KW-0645">Protease</keyword>
<dbReference type="OrthoDB" id="10509455at2759"/>
<reference evidence="13 14" key="1">
    <citation type="journal article" date="2017" name="Curr. Biol.">
        <title>Genome architecture and evolution of a unichromosomal asexual nematode.</title>
        <authorList>
            <person name="Fradin H."/>
            <person name="Zegar C."/>
            <person name="Gutwein M."/>
            <person name="Lucas J."/>
            <person name="Kovtun M."/>
            <person name="Corcoran D."/>
            <person name="Baugh L.R."/>
            <person name="Kiontke K."/>
            <person name="Gunsalus K."/>
            <person name="Fitch D.H."/>
            <person name="Piano F."/>
        </authorList>
    </citation>
    <scope>NUCLEOTIDE SEQUENCE [LARGE SCALE GENOMIC DNA]</scope>
    <source>
        <strain evidence="13">PF1309</strain>
    </source>
</reference>
<keyword evidence="5" id="KW-0378">Hydrolase</keyword>
<feature type="region of interest" description="Disordered" evidence="12">
    <location>
        <begin position="222"/>
        <end position="248"/>
    </location>
</feature>
<dbReference type="EMBL" id="LIAE01009882">
    <property type="protein sequence ID" value="PAV67841.1"/>
    <property type="molecule type" value="Genomic_DNA"/>
</dbReference>
<evidence type="ECO:0000256" key="6">
    <source>
        <dbReference type="ARBA" id="ARBA00023124"/>
    </source>
</evidence>
<dbReference type="Proteomes" id="UP000218231">
    <property type="component" value="Unassembled WGS sequence"/>
</dbReference>
<evidence type="ECO:0000313" key="14">
    <source>
        <dbReference type="Proteomes" id="UP000218231"/>
    </source>
</evidence>
<protein>
    <recommendedName>
        <fullName evidence="2">Abasic site processing protein HMCES</fullName>
    </recommendedName>
    <alternativeName>
        <fullName evidence="9">Embryonic stem cell-specific 5-hydroxymethylcytosine-binding protein</fullName>
    </alternativeName>
    <alternativeName>
        <fullName evidence="10">Peptidase HMCES</fullName>
    </alternativeName>
    <alternativeName>
        <fullName evidence="11">SRAP domain-containing protein 1</fullName>
    </alternativeName>
</protein>
<evidence type="ECO:0000256" key="11">
    <source>
        <dbReference type="ARBA" id="ARBA00031130"/>
    </source>
</evidence>
<dbReference type="PANTHER" id="PTHR13604:SF0">
    <property type="entry name" value="ABASIC SITE PROCESSING PROTEIN HMCES"/>
    <property type="match status" value="1"/>
</dbReference>
<dbReference type="SUPFAM" id="SSF143081">
    <property type="entry name" value="BB1717-like"/>
    <property type="match status" value="1"/>
</dbReference>
<gene>
    <name evidence="13" type="ORF">WR25_02711</name>
</gene>
<evidence type="ECO:0000256" key="12">
    <source>
        <dbReference type="SAM" id="MobiDB-lite"/>
    </source>
</evidence>
<evidence type="ECO:0000256" key="8">
    <source>
        <dbReference type="ARBA" id="ARBA00023239"/>
    </source>
</evidence>
<evidence type="ECO:0000256" key="9">
    <source>
        <dbReference type="ARBA" id="ARBA00030390"/>
    </source>
</evidence>
<dbReference type="GO" id="GO:0006508">
    <property type="term" value="P:proteolysis"/>
    <property type="evidence" value="ECO:0007669"/>
    <property type="project" value="UniProtKB-KW"/>
</dbReference>
<evidence type="ECO:0000256" key="10">
    <source>
        <dbReference type="ARBA" id="ARBA00030898"/>
    </source>
</evidence>
<keyword evidence="7" id="KW-0238">DNA-binding</keyword>
<dbReference type="AlphaFoldDB" id="A0A2A2K1P4"/>
<evidence type="ECO:0000256" key="2">
    <source>
        <dbReference type="ARBA" id="ARBA00015888"/>
    </source>
</evidence>
<dbReference type="GO" id="GO:0008233">
    <property type="term" value="F:peptidase activity"/>
    <property type="evidence" value="ECO:0007669"/>
    <property type="project" value="UniProtKB-KW"/>
</dbReference>
<keyword evidence="4" id="KW-0227">DNA damage</keyword>
<dbReference type="InterPro" id="IPR036590">
    <property type="entry name" value="SRAP-like"/>
</dbReference>
<dbReference type="STRING" id="2018661.A0A2A2K1P4"/>
<evidence type="ECO:0000256" key="3">
    <source>
        <dbReference type="ARBA" id="ARBA00022670"/>
    </source>
</evidence>
<comment type="similarity">
    <text evidence="1">Belongs to the SOS response-associated peptidase family.</text>
</comment>
<comment type="caution">
    <text evidence="13">The sequence shown here is derived from an EMBL/GenBank/DDBJ whole genome shotgun (WGS) entry which is preliminary data.</text>
</comment>
<keyword evidence="6" id="KW-0190">Covalent protein-DNA linkage</keyword>
<dbReference type="InterPro" id="IPR003738">
    <property type="entry name" value="SRAP"/>
</dbReference>
<evidence type="ECO:0000256" key="5">
    <source>
        <dbReference type="ARBA" id="ARBA00022801"/>
    </source>
</evidence>
<dbReference type="GO" id="GO:0003697">
    <property type="term" value="F:single-stranded DNA binding"/>
    <property type="evidence" value="ECO:0007669"/>
    <property type="project" value="InterPro"/>
</dbReference>
<feature type="region of interest" description="Disordered" evidence="12">
    <location>
        <begin position="334"/>
        <end position="366"/>
    </location>
</feature>